<dbReference type="GO" id="GO:0003677">
    <property type="term" value="F:DNA binding"/>
    <property type="evidence" value="ECO:0007669"/>
    <property type="project" value="UniProtKB-KW"/>
</dbReference>
<dbReference type="PANTHER" id="PTHR22942:SF30">
    <property type="entry name" value="MEIOTIC RECOMBINATION PROTEIN DMC1_LIM15 HOMOLOG"/>
    <property type="match status" value="1"/>
</dbReference>
<keyword evidence="3" id="KW-0238">DNA-binding</keyword>
<proteinExistence type="predicted"/>
<dbReference type="InterPro" id="IPR027417">
    <property type="entry name" value="P-loop_NTPase"/>
</dbReference>
<dbReference type="GO" id="GO:0005524">
    <property type="term" value="F:ATP binding"/>
    <property type="evidence" value="ECO:0007669"/>
    <property type="project" value="UniProtKB-KW"/>
</dbReference>
<dbReference type="AlphaFoldDB" id="A0A075FQE4"/>
<sequence>MNDYFTNISGFELLDKEKQRKITSHETGLEELDLVTYGFPTGTITDLFGPNSSGKSQILFQTAVNTSIKNNKVLFIDSSGNFRPERIVQLSTAKNHDSKLVLDNIYTYRCNSLDKQLETVPMIKEFIDKNRITCVMIDDLTRNFTEHKFELKNEMHDILRGYIRELSDLAWNRNVAIITTNTIRARIDDSNMKERETYDFLINRLIHLKVSLKRMDNLWLARNNDGKQCIFNISKEGIGKV</sequence>
<dbReference type="GO" id="GO:0140664">
    <property type="term" value="F:ATP-dependent DNA damage sensor activity"/>
    <property type="evidence" value="ECO:0007669"/>
    <property type="project" value="InterPro"/>
</dbReference>
<evidence type="ECO:0000259" key="4">
    <source>
        <dbReference type="PROSITE" id="PS50162"/>
    </source>
</evidence>
<feature type="domain" description="RecA family profile 1" evidence="4">
    <location>
        <begin position="18"/>
        <end position="183"/>
    </location>
</feature>
<dbReference type="PANTHER" id="PTHR22942">
    <property type="entry name" value="RECA/RAD51/RADA DNA STRAND-PAIRING FAMILY MEMBER"/>
    <property type="match status" value="1"/>
</dbReference>
<accession>A0A075FQE4</accession>
<evidence type="ECO:0000256" key="2">
    <source>
        <dbReference type="ARBA" id="ARBA00022840"/>
    </source>
</evidence>
<evidence type="ECO:0000256" key="1">
    <source>
        <dbReference type="ARBA" id="ARBA00022741"/>
    </source>
</evidence>
<evidence type="ECO:0000313" key="5">
    <source>
        <dbReference type="EMBL" id="AIE93509.1"/>
    </source>
</evidence>
<evidence type="ECO:0000256" key="3">
    <source>
        <dbReference type="ARBA" id="ARBA00023125"/>
    </source>
</evidence>
<dbReference type="InterPro" id="IPR013632">
    <property type="entry name" value="Rad51_C"/>
</dbReference>
<organism evidence="5">
    <name type="scientific">uncultured marine thaumarchaeote AD1000_38_A02</name>
    <dbReference type="NCBI Taxonomy" id="1455911"/>
    <lineage>
        <taxon>Archaea</taxon>
        <taxon>Nitrososphaerota</taxon>
        <taxon>environmental samples</taxon>
    </lineage>
</organism>
<dbReference type="PROSITE" id="PS50162">
    <property type="entry name" value="RECA_2"/>
    <property type="match status" value="1"/>
</dbReference>
<gene>
    <name evidence="5" type="primary">radA</name>
</gene>
<keyword evidence="2" id="KW-0067">ATP-binding</keyword>
<reference evidence="5" key="1">
    <citation type="journal article" date="2014" name="Genome Biol. Evol.">
        <title>Pangenome evidence for extensive interdomain horizontal transfer affecting lineage core and shell genes in uncultured planktonic thaumarchaeota and euryarchaeota.</title>
        <authorList>
            <person name="Deschamps P."/>
            <person name="Zivanovic Y."/>
            <person name="Moreira D."/>
            <person name="Rodriguez-Valera F."/>
            <person name="Lopez-Garcia P."/>
        </authorList>
    </citation>
    <scope>NUCLEOTIDE SEQUENCE</scope>
</reference>
<dbReference type="SUPFAM" id="SSF52540">
    <property type="entry name" value="P-loop containing nucleoside triphosphate hydrolases"/>
    <property type="match status" value="1"/>
</dbReference>
<dbReference type="EMBL" id="KF900396">
    <property type="protein sequence ID" value="AIE93509.1"/>
    <property type="molecule type" value="Genomic_DNA"/>
</dbReference>
<dbReference type="GO" id="GO:0006281">
    <property type="term" value="P:DNA repair"/>
    <property type="evidence" value="ECO:0007669"/>
    <property type="project" value="InterPro"/>
</dbReference>
<name>A0A075FQE4_9ARCH</name>
<dbReference type="Pfam" id="PF08423">
    <property type="entry name" value="Rad51"/>
    <property type="match status" value="1"/>
</dbReference>
<keyword evidence="1" id="KW-0547">Nucleotide-binding</keyword>
<dbReference type="Gene3D" id="3.40.50.300">
    <property type="entry name" value="P-loop containing nucleotide triphosphate hydrolases"/>
    <property type="match status" value="1"/>
</dbReference>
<dbReference type="InterPro" id="IPR020588">
    <property type="entry name" value="RecA_ATP-bd"/>
</dbReference>
<protein>
    <submittedName>
        <fullName evidence="5">DNA repair and recombination protein (RadA)</fullName>
    </submittedName>
</protein>